<proteinExistence type="predicted"/>
<dbReference type="SUPFAM" id="SSF56672">
    <property type="entry name" value="DNA/RNA polymerases"/>
    <property type="match status" value="1"/>
</dbReference>
<dbReference type="GO" id="GO:0042575">
    <property type="term" value="C:DNA polymerase complex"/>
    <property type="evidence" value="ECO:0007669"/>
    <property type="project" value="UniProtKB-ARBA"/>
</dbReference>
<dbReference type="Pfam" id="PF14529">
    <property type="entry name" value="Exo_endo_phos_2"/>
    <property type="match status" value="1"/>
</dbReference>
<dbReference type="SUPFAM" id="SSF56219">
    <property type="entry name" value="DNase I-like"/>
    <property type="match status" value="1"/>
</dbReference>
<dbReference type="InterPro" id="IPR043502">
    <property type="entry name" value="DNA/RNA_pol_sf"/>
</dbReference>
<dbReference type="AlphaFoldDB" id="A0A147BJV5"/>
<dbReference type="CDD" id="cd01650">
    <property type="entry name" value="RT_nLTR_like"/>
    <property type="match status" value="1"/>
</dbReference>
<dbReference type="GO" id="GO:0071897">
    <property type="term" value="P:DNA biosynthetic process"/>
    <property type="evidence" value="ECO:0007669"/>
    <property type="project" value="UniProtKB-ARBA"/>
</dbReference>
<name>A0A147BJV5_IXORI</name>
<dbReference type="SUPFAM" id="SSF53098">
    <property type="entry name" value="Ribonuclease H-like"/>
    <property type="match status" value="1"/>
</dbReference>
<sequence length="1166" mass="130626">PSLKVWQWNCRGMGRKQASLSLRVSLEPNPPAVILLQEPGKKPVKIKDYATIEGDQYVATLVHKTYAATRLDLDGCEVSCCHIVIIPVKKGDRGVHVVNVYGNPKHHKTDYRRLIAKVVKEAGKDPVVIAGDFNAPHPGWGYKYVSPKGRRLAESINQERLTLLTEVDQPTRTGTSSCRDTCPDLTLVKNVANAEWTNLMEQLGSDHCILETTIHESGYTRKTGKARITDWDRWRKQRGKGAASIENIEDWSSEVIASVKPFVAEVELSEKTPAVDTRLLHLWEARRGLTRRWKKQRYNKKLRKRIQALTKLAEDYAVDLARKNWYGLCDSIRRSLGTAQAWRMLRALIDPSRAKAVTGGRLAELIHKLPGDCKQIMDQLAERYLCLESTGEIVEYEGQENPELDRPITVAELEYELGVMRKGAAPGPDSLTAKLLYNLGEGDLKELVRHFNEHFWERGLTPDSWKVADIRFIPKPKKELKLENLRPISLTSCLGKAFERVINSRVMKYLDKEQLLPNTQFGFRPHTSTQDILLWIYKDILENPRSGQTRCLLALDLKGAFDNVSHESIFRGLSTVNCGRRTFEYVRSFLTDRTATLTLGSIQSGTYRLGSRGTPQGAVLSPLLFNLALRGLPEALRAVPNVEHAIYADDITLWCREGSDAEIEEKLQAAADIVGEYAMRCGLKCAPEKSELLVFRNPRDKLVDHIDVVIDGVRVPKPAEVRILGQLLQQGRGNKPTIDRLDAMTTQVCGMMRRIRNRRHGLKEKEAIQLVQAFIIARLTYGTPYLNLNKAEMQKLNVLIRRAYKNALGLPERTATEKLLKLGVHNTIEELHEAQLVSQLKRLSSTVNGAWLLDKLGMAVPGGSHGPGDAGEELPAETRQRFTISRIPRNMHPDRNAERRQARAVALTRSWDSREGTLYVDGAGPMLGVAAIAVASAQGQIRRIASIRAQTVEQVEEAAIALAVVCNPRATIISDSQRACQNFARGVVGQPALRLLRKTAVEGVHLIWTPGHMGQVGNEAANAAARGALYRDSVLPQRDLDSALTYSEALKALRTHRAEYPGPAKGLSKEEEFTWRRLQTDTFVTPIQLHLWYPERYATADCPFCGEPWVDVYHVVWACKNLPGLAPVEEPKLEEWEAGLKYATASEQRLLVARALRVHSALGAPE</sequence>
<dbReference type="PROSITE" id="PS50878">
    <property type="entry name" value="RT_POL"/>
    <property type="match status" value="1"/>
</dbReference>
<dbReference type="GO" id="GO:0003676">
    <property type="term" value="F:nucleic acid binding"/>
    <property type="evidence" value="ECO:0007669"/>
    <property type="project" value="InterPro"/>
</dbReference>
<protein>
    <submittedName>
        <fullName evidence="2">Putative tick transposon</fullName>
    </submittedName>
</protein>
<dbReference type="Gene3D" id="3.30.420.10">
    <property type="entry name" value="Ribonuclease H-like superfamily/Ribonuclease H"/>
    <property type="match status" value="1"/>
</dbReference>
<feature type="domain" description="Reverse transcriptase" evidence="1">
    <location>
        <begin position="454"/>
        <end position="710"/>
    </location>
</feature>
<evidence type="ECO:0000313" key="2">
    <source>
        <dbReference type="EMBL" id="JAR91060.1"/>
    </source>
</evidence>
<dbReference type="InterPro" id="IPR036691">
    <property type="entry name" value="Endo/exonu/phosph_ase_sf"/>
</dbReference>
<dbReference type="InterPro" id="IPR036397">
    <property type="entry name" value="RNaseH_sf"/>
</dbReference>
<dbReference type="InterPro" id="IPR012337">
    <property type="entry name" value="RNaseH-like_sf"/>
</dbReference>
<reference evidence="2" key="1">
    <citation type="journal article" date="2018" name="PLoS Negl. Trop. Dis.">
        <title>Sialome diversity of ticks revealed by RNAseq of single tick salivary glands.</title>
        <authorList>
            <person name="Perner J."/>
            <person name="Kropackova S."/>
            <person name="Kopacek P."/>
            <person name="Ribeiro J.M."/>
        </authorList>
    </citation>
    <scope>NUCLEOTIDE SEQUENCE</scope>
    <source>
        <strain evidence="2">Siblings of single egg batch collected in Ceske Budejovice</strain>
        <tissue evidence="2">Salivary glands</tissue>
    </source>
</reference>
<dbReference type="PANTHER" id="PTHR19446">
    <property type="entry name" value="REVERSE TRANSCRIPTASES"/>
    <property type="match status" value="1"/>
</dbReference>
<dbReference type="InterPro" id="IPR005135">
    <property type="entry name" value="Endo/exonuclease/phosphatase"/>
</dbReference>
<evidence type="ECO:0000259" key="1">
    <source>
        <dbReference type="PROSITE" id="PS50878"/>
    </source>
</evidence>
<dbReference type="GO" id="GO:0003824">
    <property type="term" value="F:catalytic activity"/>
    <property type="evidence" value="ECO:0007669"/>
    <property type="project" value="InterPro"/>
</dbReference>
<dbReference type="InterPro" id="IPR000477">
    <property type="entry name" value="RT_dom"/>
</dbReference>
<accession>A0A147BJV5</accession>
<organism evidence="2">
    <name type="scientific">Ixodes ricinus</name>
    <name type="common">Common tick</name>
    <name type="synonym">Acarus ricinus</name>
    <dbReference type="NCBI Taxonomy" id="34613"/>
    <lineage>
        <taxon>Eukaryota</taxon>
        <taxon>Metazoa</taxon>
        <taxon>Ecdysozoa</taxon>
        <taxon>Arthropoda</taxon>
        <taxon>Chelicerata</taxon>
        <taxon>Arachnida</taxon>
        <taxon>Acari</taxon>
        <taxon>Parasitiformes</taxon>
        <taxon>Ixodida</taxon>
        <taxon>Ixodoidea</taxon>
        <taxon>Ixodidae</taxon>
        <taxon>Ixodinae</taxon>
        <taxon>Ixodes</taxon>
    </lineage>
</organism>
<feature type="non-terminal residue" evidence="2">
    <location>
        <position position="1"/>
    </location>
</feature>
<dbReference type="Pfam" id="PF00078">
    <property type="entry name" value="RVT_1"/>
    <property type="match status" value="1"/>
</dbReference>
<dbReference type="EMBL" id="GEGO01004344">
    <property type="protein sequence ID" value="JAR91060.1"/>
    <property type="molecule type" value="Transcribed_RNA"/>
</dbReference>
<dbReference type="Gene3D" id="3.60.10.10">
    <property type="entry name" value="Endonuclease/exonuclease/phosphatase"/>
    <property type="match status" value="1"/>
</dbReference>